<dbReference type="InterPro" id="IPR014729">
    <property type="entry name" value="Rossmann-like_a/b/a_fold"/>
</dbReference>
<protein>
    <submittedName>
        <fullName evidence="9">Glutamyl-queuosine tRNA(Asp) synthetase</fullName>
    </submittedName>
</protein>
<dbReference type="OrthoDB" id="9807503at2"/>
<name>D0WEE6_SLAES</name>
<evidence type="ECO:0000313" key="10">
    <source>
        <dbReference type="Proteomes" id="UP000006001"/>
    </source>
</evidence>
<dbReference type="GO" id="GO:0006424">
    <property type="term" value="P:glutamyl-tRNA aminoacylation"/>
    <property type="evidence" value="ECO:0007669"/>
    <property type="project" value="InterPro"/>
</dbReference>
<evidence type="ECO:0000256" key="1">
    <source>
        <dbReference type="ARBA" id="ARBA00022598"/>
    </source>
</evidence>
<comment type="caution">
    <text evidence="9">The sequence shown here is derived from an EMBL/GenBank/DDBJ whole genome shotgun (WGS) entry which is preliminary data.</text>
</comment>
<dbReference type="SUPFAM" id="SSF52374">
    <property type="entry name" value="Nucleotidylyl transferase"/>
    <property type="match status" value="1"/>
</dbReference>
<sequence>MPVSRGDTHPSGIVGSDALGGALTIDGASRREKGRFAPSPSGRMHIGNLYSFLVAWLVAKSTGASLVLRIEDLDEARCKQSWADAIMRDFEWLGLTWDEGPIYQHDRLDAYREAFERLRRAGRTYPCFCTRAAWHAASAPHAGEGFVYPGTCRLLSDDARVKRASEAHRPFAQRFYVGEGAFSYDDAFQGLQTFDMQRDVGDAVVMRSDQAFAYQLAVVVDDAGEGITQVVRGSDLIRSVPVQAALQDALAYARPTYFHAPLLVDATGRRLSKRSGDVGMDALKERFKSPERLWGAIAAATGLLDGRSLDSPAPVFAVSLEELACVWNEKSCCRPSVAIGSGLLGL</sequence>
<proteinExistence type="inferred from homology"/>
<dbReference type="InterPro" id="IPR049940">
    <property type="entry name" value="GluQ/Sye"/>
</dbReference>
<dbReference type="RefSeq" id="WP_006361420.1">
    <property type="nucleotide sequence ID" value="NZ_GG700630.1"/>
</dbReference>
<dbReference type="GO" id="GO:0008270">
    <property type="term" value="F:zinc ion binding"/>
    <property type="evidence" value="ECO:0007669"/>
    <property type="project" value="InterPro"/>
</dbReference>
<keyword evidence="3 7" id="KW-0547">Nucleotide-binding</keyword>
<dbReference type="GeneID" id="85006846"/>
<dbReference type="STRING" id="649764.HMPREF0762_00176"/>
<reference evidence="9" key="1">
    <citation type="submission" date="2009-10" db="EMBL/GenBank/DDBJ databases">
        <authorList>
            <person name="Weinstock G."/>
            <person name="Sodergren E."/>
            <person name="Clifton S."/>
            <person name="Fulton L."/>
            <person name="Fulton B."/>
            <person name="Courtney L."/>
            <person name="Fronick C."/>
            <person name="Harrison M."/>
            <person name="Strong C."/>
            <person name="Farmer C."/>
            <person name="Delahaunty K."/>
            <person name="Markovic C."/>
            <person name="Hall O."/>
            <person name="Minx P."/>
            <person name="Tomlinson C."/>
            <person name="Mitreva M."/>
            <person name="Nelson J."/>
            <person name="Hou S."/>
            <person name="Wollam A."/>
            <person name="Pepin K.H."/>
            <person name="Johnson M."/>
            <person name="Bhonagiri V."/>
            <person name="Nash W.E."/>
            <person name="Warren W."/>
            <person name="Chinwalla A."/>
            <person name="Mardis E.R."/>
            <person name="Wilson R.K."/>
        </authorList>
    </citation>
    <scope>NUCLEOTIDE SEQUENCE [LARGE SCALE GENOMIC DNA]</scope>
    <source>
        <strain evidence="9">ATCC 700122</strain>
    </source>
</reference>
<organism evidence="9 10">
    <name type="scientific">Slackia exigua (strain ATCC 700122 / DSM 15923 / CIP 105133 / JCM 11022 / KCTC 5966 / S-7)</name>
    <dbReference type="NCBI Taxonomy" id="649764"/>
    <lineage>
        <taxon>Bacteria</taxon>
        <taxon>Bacillati</taxon>
        <taxon>Actinomycetota</taxon>
        <taxon>Coriobacteriia</taxon>
        <taxon>Eggerthellales</taxon>
        <taxon>Eggerthellaceae</taxon>
        <taxon>Slackia</taxon>
    </lineage>
</organism>
<keyword evidence="6 7" id="KW-0030">Aminoacyl-tRNA synthetase</keyword>
<dbReference type="AlphaFoldDB" id="D0WEE6"/>
<dbReference type="HOGENOM" id="CLU_015768_0_0_11"/>
<keyword evidence="7" id="KW-0648">Protein biosynthesis</keyword>
<dbReference type="NCBIfam" id="NF004315">
    <property type="entry name" value="PRK05710.1-4"/>
    <property type="match status" value="1"/>
</dbReference>
<keyword evidence="4" id="KW-0862">Zinc</keyword>
<dbReference type="GO" id="GO:0004818">
    <property type="term" value="F:glutamate-tRNA ligase activity"/>
    <property type="evidence" value="ECO:0007669"/>
    <property type="project" value="TreeGrafter"/>
</dbReference>
<evidence type="ECO:0000256" key="7">
    <source>
        <dbReference type="RuleBase" id="RU363037"/>
    </source>
</evidence>
<dbReference type="GO" id="GO:0005524">
    <property type="term" value="F:ATP binding"/>
    <property type="evidence" value="ECO:0007669"/>
    <property type="project" value="UniProtKB-KW"/>
</dbReference>
<dbReference type="PROSITE" id="PS00178">
    <property type="entry name" value="AA_TRNA_LIGASE_I"/>
    <property type="match status" value="1"/>
</dbReference>
<feature type="domain" description="Glutamyl/glutaminyl-tRNA synthetase class Ib catalytic" evidence="8">
    <location>
        <begin position="35"/>
        <end position="279"/>
    </location>
</feature>
<dbReference type="PANTHER" id="PTHR43311">
    <property type="entry name" value="GLUTAMATE--TRNA LIGASE"/>
    <property type="match status" value="1"/>
</dbReference>
<comment type="similarity">
    <text evidence="7">Belongs to the class-I aminoacyl-tRNA synthetase family.</text>
</comment>
<evidence type="ECO:0000256" key="5">
    <source>
        <dbReference type="ARBA" id="ARBA00022840"/>
    </source>
</evidence>
<evidence type="ECO:0000256" key="6">
    <source>
        <dbReference type="ARBA" id="ARBA00023146"/>
    </source>
</evidence>
<accession>D0WEE6</accession>
<dbReference type="Pfam" id="PF00749">
    <property type="entry name" value="tRNA-synt_1c"/>
    <property type="match status" value="1"/>
</dbReference>
<keyword evidence="1 7" id="KW-0436">Ligase</keyword>
<dbReference type="InterPro" id="IPR022380">
    <property type="entry name" value="Glu-Q_tRNA(Asp)_Synthase"/>
</dbReference>
<dbReference type="InterPro" id="IPR001412">
    <property type="entry name" value="aa-tRNA-synth_I_CS"/>
</dbReference>
<dbReference type="EMBL" id="ACUX02000004">
    <property type="protein sequence ID" value="EEZ62084.1"/>
    <property type="molecule type" value="Genomic_DNA"/>
</dbReference>
<keyword evidence="2" id="KW-0479">Metal-binding</keyword>
<dbReference type="Proteomes" id="UP000006001">
    <property type="component" value="Unassembled WGS sequence"/>
</dbReference>
<dbReference type="PRINTS" id="PR00987">
    <property type="entry name" value="TRNASYNTHGLU"/>
</dbReference>
<evidence type="ECO:0000256" key="3">
    <source>
        <dbReference type="ARBA" id="ARBA00022741"/>
    </source>
</evidence>
<dbReference type="InterPro" id="IPR020058">
    <property type="entry name" value="Glu/Gln-tRNA-synth_Ib_cat-dom"/>
</dbReference>
<gene>
    <name evidence="9" type="ORF">HMPREF0762_00176</name>
</gene>
<dbReference type="eggNOG" id="COG0008">
    <property type="taxonomic scope" value="Bacteria"/>
</dbReference>
<dbReference type="NCBIfam" id="NF004314">
    <property type="entry name" value="PRK05710.1-3"/>
    <property type="match status" value="1"/>
</dbReference>
<evidence type="ECO:0000256" key="4">
    <source>
        <dbReference type="ARBA" id="ARBA00022833"/>
    </source>
</evidence>
<evidence type="ECO:0000313" key="9">
    <source>
        <dbReference type="EMBL" id="EEZ62084.1"/>
    </source>
</evidence>
<keyword evidence="5 7" id="KW-0067">ATP-binding</keyword>
<dbReference type="GO" id="GO:0006400">
    <property type="term" value="P:tRNA modification"/>
    <property type="evidence" value="ECO:0007669"/>
    <property type="project" value="InterPro"/>
</dbReference>
<dbReference type="NCBIfam" id="TIGR03838">
    <property type="entry name" value="queuosine_YadB"/>
    <property type="match status" value="1"/>
</dbReference>
<dbReference type="InterPro" id="IPR000924">
    <property type="entry name" value="Glu/Gln-tRNA-synth"/>
</dbReference>
<dbReference type="Gene3D" id="3.40.50.620">
    <property type="entry name" value="HUPs"/>
    <property type="match status" value="1"/>
</dbReference>
<evidence type="ECO:0000256" key="2">
    <source>
        <dbReference type="ARBA" id="ARBA00022723"/>
    </source>
</evidence>
<evidence type="ECO:0000259" key="8">
    <source>
        <dbReference type="Pfam" id="PF00749"/>
    </source>
</evidence>
<keyword evidence="10" id="KW-1185">Reference proteome</keyword>
<dbReference type="PANTHER" id="PTHR43311:SF1">
    <property type="entry name" value="GLUTAMYL-Q TRNA(ASP) SYNTHETASE"/>
    <property type="match status" value="1"/>
</dbReference>
<dbReference type="GO" id="GO:0005829">
    <property type="term" value="C:cytosol"/>
    <property type="evidence" value="ECO:0007669"/>
    <property type="project" value="TreeGrafter"/>
</dbReference>